<sequence length="70" mass="7359">MVSFSLATVEATALLLLLLGGKSKALFLVRSLGVVSFRRAGIQVGGFPVRVGAALEAQWPWSVAMMVLVA</sequence>
<evidence type="ECO:0000313" key="1">
    <source>
        <dbReference type="EMBL" id="MBW78965.1"/>
    </source>
</evidence>
<reference evidence="1" key="1">
    <citation type="submission" date="2018-01" db="EMBL/GenBank/DDBJ databases">
        <title>An insight into the sialome of Amazonian anophelines.</title>
        <authorList>
            <person name="Ribeiro J.M."/>
            <person name="Scarpassa V."/>
            <person name="Calvo E."/>
        </authorList>
    </citation>
    <scope>NUCLEOTIDE SEQUENCE</scope>
</reference>
<dbReference type="EMBL" id="GGFL01014787">
    <property type="protein sequence ID" value="MBW78965.1"/>
    <property type="molecule type" value="Transcribed_RNA"/>
</dbReference>
<name>A0A2M4DN71_ANODA</name>
<proteinExistence type="predicted"/>
<accession>A0A2M4DN71</accession>
<protein>
    <submittedName>
        <fullName evidence="1">Putative secreted protein</fullName>
    </submittedName>
</protein>
<organism evidence="1">
    <name type="scientific">Anopheles darlingi</name>
    <name type="common">Mosquito</name>
    <dbReference type="NCBI Taxonomy" id="43151"/>
    <lineage>
        <taxon>Eukaryota</taxon>
        <taxon>Metazoa</taxon>
        <taxon>Ecdysozoa</taxon>
        <taxon>Arthropoda</taxon>
        <taxon>Hexapoda</taxon>
        <taxon>Insecta</taxon>
        <taxon>Pterygota</taxon>
        <taxon>Neoptera</taxon>
        <taxon>Endopterygota</taxon>
        <taxon>Diptera</taxon>
        <taxon>Nematocera</taxon>
        <taxon>Culicoidea</taxon>
        <taxon>Culicidae</taxon>
        <taxon>Anophelinae</taxon>
        <taxon>Anopheles</taxon>
    </lineage>
</organism>
<dbReference type="AlphaFoldDB" id="A0A2M4DN71"/>